<protein>
    <submittedName>
        <fullName evidence="2">Acetyltransferase (GNAT) domain-containing protein</fullName>
    </submittedName>
</protein>
<name>A0A1I0EX22_9FIRM</name>
<gene>
    <name evidence="2" type="ORF">SAMN05216313_10794</name>
</gene>
<dbReference type="STRING" id="460384.SAMN05216313_10794"/>
<keyword evidence="2" id="KW-0808">Transferase</keyword>
<dbReference type="InterPro" id="IPR000182">
    <property type="entry name" value="GNAT_dom"/>
</dbReference>
<proteinExistence type="predicted"/>
<dbReference type="CDD" id="cd04301">
    <property type="entry name" value="NAT_SF"/>
    <property type="match status" value="1"/>
</dbReference>
<dbReference type="AlphaFoldDB" id="A0A1I0EX22"/>
<dbReference type="Gene3D" id="3.40.630.30">
    <property type="match status" value="1"/>
</dbReference>
<reference evidence="3" key="1">
    <citation type="submission" date="2016-10" db="EMBL/GenBank/DDBJ databases">
        <authorList>
            <person name="Varghese N."/>
            <person name="Submissions S."/>
        </authorList>
    </citation>
    <scope>NUCLEOTIDE SEQUENCE [LARGE SCALE GENOMIC DNA]</scope>
    <source>
        <strain evidence="3">NLAE-zl-G277</strain>
    </source>
</reference>
<evidence type="ECO:0000313" key="3">
    <source>
        <dbReference type="Proteomes" id="UP000198508"/>
    </source>
</evidence>
<dbReference type="RefSeq" id="WP_092362542.1">
    <property type="nucleotide sequence ID" value="NZ_FOIM01000007.1"/>
</dbReference>
<feature type="domain" description="N-acetyltransferase" evidence="1">
    <location>
        <begin position="4"/>
        <end position="153"/>
    </location>
</feature>
<dbReference type="Proteomes" id="UP000198508">
    <property type="component" value="Unassembled WGS sequence"/>
</dbReference>
<sequence length="181" mass="21467">MEFIRLTDSNHAMYHQAMDLYKASFPIHEQRESHVQTCIMGNEAYHFNLIYENNRWVGMILWWETEEFIYIEHFCILPEMRGKKYGQKALELLGGERKTVILEIDPPIDDVSVRRKRFYERSGYQANRFAHVHPPYKKGFKGHDLVVMSSPDQLSEAEYRAFNSYLSSVVMKRCLITKSSY</sequence>
<dbReference type="GO" id="GO:0016747">
    <property type="term" value="F:acyltransferase activity, transferring groups other than amino-acyl groups"/>
    <property type="evidence" value="ECO:0007669"/>
    <property type="project" value="InterPro"/>
</dbReference>
<dbReference type="Pfam" id="PF00583">
    <property type="entry name" value="Acetyltransf_1"/>
    <property type="match status" value="1"/>
</dbReference>
<accession>A0A1I0EX22</accession>
<dbReference type="PROSITE" id="PS51186">
    <property type="entry name" value="GNAT"/>
    <property type="match status" value="1"/>
</dbReference>
<evidence type="ECO:0000259" key="1">
    <source>
        <dbReference type="PROSITE" id="PS51186"/>
    </source>
</evidence>
<dbReference type="EMBL" id="FOIM01000007">
    <property type="protein sequence ID" value="SET50030.1"/>
    <property type="molecule type" value="Genomic_DNA"/>
</dbReference>
<evidence type="ECO:0000313" key="2">
    <source>
        <dbReference type="EMBL" id="SET50030.1"/>
    </source>
</evidence>
<dbReference type="SUPFAM" id="SSF55729">
    <property type="entry name" value="Acyl-CoA N-acyltransferases (Nat)"/>
    <property type="match status" value="1"/>
</dbReference>
<dbReference type="InterPro" id="IPR016181">
    <property type="entry name" value="Acyl_CoA_acyltransferase"/>
</dbReference>
<organism evidence="2 3">
    <name type="scientific">Enterocloster lavalensis</name>
    <dbReference type="NCBI Taxonomy" id="460384"/>
    <lineage>
        <taxon>Bacteria</taxon>
        <taxon>Bacillati</taxon>
        <taxon>Bacillota</taxon>
        <taxon>Clostridia</taxon>
        <taxon>Lachnospirales</taxon>
        <taxon>Lachnospiraceae</taxon>
        <taxon>Enterocloster</taxon>
    </lineage>
</organism>
<keyword evidence="3" id="KW-1185">Reference proteome</keyword>